<dbReference type="Pfam" id="PF00232">
    <property type="entry name" value="Glyco_hydro_1"/>
    <property type="match status" value="1"/>
</dbReference>
<sequence>MFEPRFILILLVVSVKLVIGVLSVADYSRDDFPADFIFGSGTSAYQVEGAANQDGRTPSIWDTFAHSGQFLLLTHFTNYTFL</sequence>
<comment type="similarity">
    <text evidence="1">Belongs to the glycosyl hydrolase 1 family.</text>
</comment>
<dbReference type="InterPro" id="IPR033132">
    <property type="entry name" value="GH_1_N_CS"/>
</dbReference>
<dbReference type="SUPFAM" id="SSF51445">
    <property type="entry name" value="(Trans)glycosidases"/>
    <property type="match status" value="1"/>
</dbReference>
<protein>
    <recommendedName>
        <fullName evidence="6">Beta-glucosidase</fullName>
    </recommendedName>
</protein>
<keyword evidence="3" id="KW-0812">Transmembrane</keyword>
<proteinExistence type="inferred from homology"/>
<evidence type="ECO:0000256" key="2">
    <source>
        <dbReference type="ARBA" id="ARBA00022801"/>
    </source>
</evidence>
<dbReference type="PROSITE" id="PS00653">
    <property type="entry name" value="GLYCOSYL_HYDROL_F1_2"/>
    <property type="match status" value="1"/>
</dbReference>
<dbReference type="Proteomes" id="UP001386955">
    <property type="component" value="Unassembled WGS sequence"/>
</dbReference>
<dbReference type="GO" id="GO:0004553">
    <property type="term" value="F:hydrolase activity, hydrolyzing O-glycosyl compounds"/>
    <property type="evidence" value="ECO:0007669"/>
    <property type="project" value="InterPro"/>
</dbReference>
<keyword evidence="3" id="KW-1133">Transmembrane helix</keyword>
<dbReference type="InterPro" id="IPR017853">
    <property type="entry name" value="GH"/>
</dbReference>
<evidence type="ECO:0000256" key="3">
    <source>
        <dbReference type="SAM" id="Phobius"/>
    </source>
</evidence>
<dbReference type="InterPro" id="IPR001360">
    <property type="entry name" value="Glyco_hydro_1"/>
</dbReference>
<reference evidence="4 5" key="1">
    <citation type="submission" date="2024-01" db="EMBL/GenBank/DDBJ databases">
        <title>The genomes of 5 underutilized Papilionoideae crops provide insights into root nodulation and disease resistanc.</title>
        <authorList>
            <person name="Jiang F."/>
        </authorList>
    </citation>
    <scope>NUCLEOTIDE SEQUENCE [LARGE SCALE GENOMIC DNA]</scope>
    <source>
        <strain evidence="4">DUOXIRENSHENG_FW03</strain>
        <tissue evidence="4">Leaves</tissue>
    </source>
</reference>
<gene>
    <name evidence="4" type="ORF">VNO78_20752</name>
</gene>
<keyword evidence="5" id="KW-1185">Reference proteome</keyword>
<keyword evidence="3" id="KW-0472">Membrane</keyword>
<evidence type="ECO:0000256" key="1">
    <source>
        <dbReference type="ARBA" id="ARBA00010838"/>
    </source>
</evidence>
<keyword evidence="2" id="KW-0378">Hydrolase</keyword>
<accession>A0AAN9XHS3</accession>
<dbReference type="Gene3D" id="3.20.20.80">
    <property type="entry name" value="Glycosidases"/>
    <property type="match status" value="1"/>
</dbReference>
<evidence type="ECO:0008006" key="6">
    <source>
        <dbReference type="Google" id="ProtNLM"/>
    </source>
</evidence>
<name>A0AAN9XHS3_PSOTE</name>
<dbReference type="AlphaFoldDB" id="A0AAN9XHS3"/>
<dbReference type="GO" id="GO:0005975">
    <property type="term" value="P:carbohydrate metabolic process"/>
    <property type="evidence" value="ECO:0007669"/>
    <property type="project" value="InterPro"/>
</dbReference>
<evidence type="ECO:0000313" key="4">
    <source>
        <dbReference type="EMBL" id="KAK7392318.1"/>
    </source>
</evidence>
<evidence type="ECO:0000313" key="5">
    <source>
        <dbReference type="Proteomes" id="UP001386955"/>
    </source>
</evidence>
<comment type="caution">
    <text evidence="4">The sequence shown here is derived from an EMBL/GenBank/DDBJ whole genome shotgun (WGS) entry which is preliminary data.</text>
</comment>
<dbReference type="EMBL" id="JAYMYS010000005">
    <property type="protein sequence ID" value="KAK7392318.1"/>
    <property type="molecule type" value="Genomic_DNA"/>
</dbReference>
<feature type="transmembrane region" description="Helical" evidence="3">
    <location>
        <begin position="6"/>
        <end position="25"/>
    </location>
</feature>
<organism evidence="4 5">
    <name type="scientific">Psophocarpus tetragonolobus</name>
    <name type="common">Winged bean</name>
    <name type="synonym">Dolichos tetragonolobus</name>
    <dbReference type="NCBI Taxonomy" id="3891"/>
    <lineage>
        <taxon>Eukaryota</taxon>
        <taxon>Viridiplantae</taxon>
        <taxon>Streptophyta</taxon>
        <taxon>Embryophyta</taxon>
        <taxon>Tracheophyta</taxon>
        <taxon>Spermatophyta</taxon>
        <taxon>Magnoliopsida</taxon>
        <taxon>eudicotyledons</taxon>
        <taxon>Gunneridae</taxon>
        <taxon>Pentapetalae</taxon>
        <taxon>rosids</taxon>
        <taxon>fabids</taxon>
        <taxon>Fabales</taxon>
        <taxon>Fabaceae</taxon>
        <taxon>Papilionoideae</taxon>
        <taxon>50 kb inversion clade</taxon>
        <taxon>NPAAA clade</taxon>
        <taxon>indigoferoid/millettioid clade</taxon>
        <taxon>Phaseoleae</taxon>
        <taxon>Psophocarpus</taxon>
    </lineage>
</organism>